<proteinExistence type="predicted"/>
<accession>A0ABP0TWZ5</accession>
<dbReference type="InterPro" id="IPR026895">
    <property type="entry name" value="EMC1"/>
</dbReference>
<dbReference type="Proteomes" id="UP001497512">
    <property type="component" value="Chromosome 15"/>
</dbReference>
<dbReference type="EMBL" id="OZ019907">
    <property type="protein sequence ID" value="CAK9207129.1"/>
    <property type="molecule type" value="Genomic_DNA"/>
</dbReference>
<organism evidence="1 2">
    <name type="scientific">Sphagnum troendelagicum</name>
    <dbReference type="NCBI Taxonomy" id="128251"/>
    <lineage>
        <taxon>Eukaryota</taxon>
        <taxon>Viridiplantae</taxon>
        <taxon>Streptophyta</taxon>
        <taxon>Embryophyta</taxon>
        <taxon>Bryophyta</taxon>
        <taxon>Sphagnophytina</taxon>
        <taxon>Sphagnopsida</taxon>
        <taxon>Sphagnales</taxon>
        <taxon>Sphagnaceae</taxon>
        <taxon>Sphagnum</taxon>
    </lineage>
</organism>
<evidence type="ECO:0000313" key="1">
    <source>
        <dbReference type="EMBL" id="CAK9207129.1"/>
    </source>
</evidence>
<gene>
    <name evidence="1" type="ORF">CSSPTR1EN2_LOCUS8694</name>
</gene>
<protein>
    <recommendedName>
        <fullName evidence="3">ER membrane protein complex subunit 1</fullName>
    </recommendedName>
</protein>
<dbReference type="PANTHER" id="PTHR21573">
    <property type="entry name" value="ER MEMBRANE PROTEIN COMPLEX SUBUNIT 1"/>
    <property type="match status" value="1"/>
</dbReference>
<sequence length="83" mass="9006">MIFVATVNPKSGGLSGAASPEDSTVVAYLIDSVTGQILHRVTHPSMQGPVHAVLSENWVVYHYFNLPNHQYEMSLNPKPQGAC</sequence>
<dbReference type="PANTHER" id="PTHR21573:SF0">
    <property type="entry name" value="ER MEMBRANE PROTEIN COMPLEX SUBUNIT 1"/>
    <property type="match status" value="1"/>
</dbReference>
<evidence type="ECO:0000313" key="2">
    <source>
        <dbReference type="Proteomes" id="UP001497512"/>
    </source>
</evidence>
<reference evidence="1" key="1">
    <citation type="submission" date="2024-02" db="EMBL/GenBank/DDBJ databases">
        <authorList>
            <consortium name="ELIXIR-Norway"/>
            <consortium name="Elixir Norway"/>
        </authorList>
    </citation>
    <scope>NUCLEOTIDE SEQUENCE</scope>
</reference>
<evidence type="ECO:0008006" key="3">
    <source>
        <dbReference type="Google" id="ProtNLM"/>
    </source>
</evidence>
<keyword evidence="2" id="KW-1185">Reference proteome</keyword>
<name>A0ABP0TWZ5_9BRYO</name>